<dbReference type="SMART" id="SM00343">
    <property type="entry name" value="ZnF_C2HC"/>
    <property type="match status" value="1"/>
</dbReference>
<dbReference type="GO" id="GO:0003676">
    <property type="term" value="F:nucleic acid binding"/>
    <property type="evidence" value="ECO:0007669"/>
    <property type="project" value="InterPro"/>
</dbReference>
<keyword evidence="1" id="KW-0863">Zinc-finger</keyword>
<comment type="caution">
    <text evidence="3">The sequence shown here is derived from an EMBL/GenBank/DDBJ whole genome shotgun (WGS) entry which is preliminary data.</text>
</comment>
<dbReference type="AlphaFoldDB" id="A0A699GPV6"/>
<keyword evidence="1" id="KW-0862">Zinc</keyword>
<dbReference type="GO" id="GO:0008270">
    <property type="term" value="F:zinc ion binding"/>
    <property type="evidence" value="ECO:0007669"/>
    <property type="project" value="UniProtKB-KW"/>
</dbReference>
<reference evidence="3" key="1">
    <citation type="journal article" date="2019" name="Sci. Rep.">
        <title>Draft genome of Tanacetum cinerariifolium, the natural source of mosquito coil.</title>
        <authorList>
            <person name="Yamashiro T."/>
            <person name="Shiraishi A."/>
            <person name="Satake H."/>
            <person name="Nakayama K."/>
        </authorList>
    </citation>
    <scope>NUCLEOTIDE SEQUENCE</scope>
</reference>
<dbReference type="PROSITE" id="PS50158">
    <property type="entry name" value="ZF_CCHC"/>
    <property type="match status" value="1"/>
</dbReference>
<organism evidence="3">
    <name type="scientific">Tanacetum cinerariifolium</name>
    <name type="common">Dalmatian daisy</name>
    <name type="synonym">Chrysanthemum cinerariifolium</name>
    <dbReference type="NCBI Taxonomy" id="118510"/>
    <lineage>
        <taxon>Eukaryota</taxon>
        <taxon>Viridiplantae</taxon>
        <taxon>Streptophyta</taxon>
        <taxon>Embryophyta</taxon>
        <taxon>Tracheophyta</taxon>
        <taxon>Spermatophyta</taxon>
        <taxon>Magnoliopsida</taxon>
        <taxon>eudicotyledons</taxon>
        <taxon>Gunneridae</taxon>
        <taxon>Pentapetalae</taxon>
        <taxon>asterids</taxon>
        <taxon>campanulids</taxon>
        <taxon>Asterales</taxon>
        <taxon>Asteraceae</taxon>
        <taxon>Asteroideae</taxon>
        <taxon>Anthemideae</taxon>
        <taxon>Anthemidinae</taxon>
        <taxon>Tanacetum</taxon>
    </lineage>
</organism>
<dbReference type="EMBL" id="BKCJ010017611">
    <property type="protein sequence ID" value="GEV21911.1"/>
    <property type="molecule type" value="Genomic_DNA"/>
</dbReference>
<gene>
    <name evidence="3" type="ORF">Tci_093888</name>
</gene>
<dbReference type="InterPro" id="IPR001878">
    <property type="entry name" value="Znf_CCHC"/>
</dbReference>
<accession>A0A699GPV6</accession>
<evidence type="ECO:0000313" key="3">
    <source>
        <dbReference type="EMBL" id="GEV21911.1"/>
    </source>
</evidence>
<dbReference type="Pfam" id="PF00098">
    <property type="entry name" value="zf-CCHC"/>
    <property type="match status" value="1"/>
</dbReference>
<name>A0A699GPV6_TANCI</name>
<evidence type="ECO:0000259" key="2">
    <source>
        <dbReference type="PROSITE" id="PS50158"/>
    </source>
</evidence>
<evidence type="ECO:0000256" key="1">
    <source>
        <dbReference type="PROSITE-ProRule" id="PRU00047"/>
    </source>
</evidence>
<protein>
    <submittedName>
        <fullName evidence="3">Zinc finger, CCHC-type</fullName>
    </submittedName>
</protein>
<feature type="domain" description="CCHC-type" evidence="2">
    <location>
        <begin position="112"/>
        <end position="127"/>
    </location>
</feature>
<proteinExistence type="predicted"/>
<keyword evidence="1" id="KW-0479">Metal-binding</keyword>
<dbReference type="InterPro" id="IPR036875">
    <property type="entry name" value="Znf_CCHC_sf"/>
</dbReference>
<sequence>MTTTVVNNLVFRAFFEKQRLTGPNFIDWYRNLRIVLSVEDKLSFLEQPIPVMPVLPAGQSKKGPEENSQKYEPQLAARENNQGKGKYKLAYAPKPKISPPPKKDYLTKAVICHQCGDVGHWKRNCPQYLAKLLKNKKLSQGASTSDIRANRILVAIAAFYDYEICGDIKRELTISCYTDAGYLTDVDDLKS</sequence>
<dbReference type="Gene3D" id="4.10.60.10">
    <property type="entry name" value="Zinc finger, CCHC-type"/>
    <property type="match status" value="1"/>
</dbReference>
<dbReference type="SUPFAM" id="SSF57756">
    <property type="entry name" value="Retrovirus zinc finger-like domains"/>
    <property type="match status" value="1"/>
</dbReference>